<sequence length="103" mass="11460">MPHKKTWRQATPGPSGTQWSDDLFRKSSQHNEPPIPGPIQASDSQLPSHENNLTCKPEPEGAPMQSYEEPFACPATPHSFIIIDNTPIGTPRHQAPLIPTMRR</sequence>
<feature type="compositionally biased region" description="Polar residues" evidence="1">
    <location>
        <begin position="8"/>
        <end position="20"/>
    </location>
</feature>
<feature type="region of interest" description="Disordered" evidence="1">
    <location>
        <begin position="83"/>
        <end position="103"/>
    </location>
</feature>
<reference evidence="2" key="1">
    <citation type="submission" date="2021-03" db="EMBL/GenBank/DDBJ databases">
        <title>Draft genome sequence of rust myrtle Austropuccinia psidii MF-1, a brazilian biotype.</title>
        <authorList>
            <person name="Quecine M.C."/>
            <person name="Pachon D.M.R."/>
            <person name="Bonatelli M.L."/>
            <person name="Correr F.H."/>
            <person name="Franceschini L.M."/>
            <person name="Leite T.F."/>
            <person name="Margarido G.R.A."/>
            <person name="Almeida C.A."/>
            <person name="Ferrarezi J.A."/>
            <person name="Labate C.A."/>
        </authorList>
    </citation>
    <scope>NUCLEOTIDE SEQUENCE</scope>
    <source>
        <strain evidence="2">MF-1</strain>
    </source>
</reference>
<comment type="caution">
    <text evidence="2">The sequence shown here is derived from an EMBL/GenBank/DDBJ whole genome shotgun (WGS) entry which is preliminary data.</text>
</comment>
<evidence type="ECO:0000256" key="1">
    <source>
        <dbReference type="SAM" id="MobiDB-lite"/>
    </source>
</evidence>
<protein>
    <submittedName>
        <fullName evidence="2">Uncharacterized protein</fullName>
    </submittedName>
</protein>
<feature type="compositionally biased region" description="Polar residues" evidence="1">
    <location>
        <begin position="41"/>
        <end position="54"/>
    </location>
</feature>
<dbReference type="AlphaFoldDB" id="A0A9Q3HW05"/>
<proteinExistence type="predicted"/>
<name>A0A9Q3HW05_9BASI</name>
<keyword evidence="3" id="KW-1185">Reference proteome</keyword>
<gene>
    <name evidence="2" type="ORF">O181_059806</name>
</gene>
<organism evidence="2 3">
    <name type="scientific">Austropuccinia psidii MF-1</name>
    <dbReference type="NCBI Taxonomy" id="1389203"/>
    <lineage>
        <taxon>Eukaryota</taxon>
        <taxon>Fungi</taxon>
        <taxon>Dikarya</taxon>
        <taxon>Basidiomycota</taxon>
        <taxon>Pucciniomycotina</taxon>
        <taxon>Pucciniomycetes</taxon>
        <taxon>Pucciniales</taxon>
        <taxon>Sphaerophragmiaceae</taxon>
        <taxon>Austropuccinia</taxon>
    </lineage>
</organism>
<dbReference type="Proteomes" id="UP000765509">
    <property type="component" value="Unassembled WGS sequence"/>
</dbReference>
<evidence type="ECO:0000313" key="2">
    <source>
        <dbReference type="EMBL" id="MBW0520091.1"/>
    </source>
</evidence>
<dbReference type="EMBL" id="AVOT02027828">
    <property type="protein sequence ID" value="MBW0520091.1"/>
    <property type="molecule type" value="Genomic_DNA"/>
</dbReference>
<feature type="region of interest" description="Disordered" evidence="1">
    <location>
        <begin position="1"/>
        <end position="71"/>
    </location>
</feature>
<evidence type="ECO:0000313" key="3">
    <source>
        <dbReference type="Proteomes" id="UP000765509"/>
    </source>
</evidence>
<accession>A0A9Q3HW05</accession>